<reference evidence="12 13" key="1">
    <citation type="journal article" date="2015" name="Nature">
        <title>rRNA introns, odd ribosomes, and small enigmatic genomes across a large radiation of phyla.</title>
        <authorList>
            <person name="Brown C.T."/>
            <person name="Hug L.A."/>
            <person name="Thomas B.C."/>
            <person name="Sharon I."/>
            <person name="Castelle C.J."/>
            <person name="Singh A."/>
            <person name="Wilkins M.J."/>
            <person name="Williams K.H."/>
            <person name="Banfield J.F."/>
        </authorList>
    </citation>
    <scope>NUCLEOTIDE SEQUENCE [LARGE SCALE GENOMIC DNA]</scope>
</reference>
<dbReference type="GO" id="GO:0032977">
    <property type="term" value="F:membrane insertase activity"/>
    <property type="evidence" value="ECO:0007669"/>
    <property type="project" value="InterPro"/>
</dbReference>
<dbReference type="PANTHER" id="PTHR12428">
    <property type="entry name" value="OXA1"/>
    <property type="match status" value="1"/>
</dbReference>
<dbReference type="Pfam" id="PF02096">
    <property type="entry name" value="60KD_IMP"/>
    <property type="match status" value="1"/>
</dbReference>
<dbReference type="NCBIfam" id="TIGR03592">
    <property type="entry name" value="yidC_oxa1_cterm"/>
    <property type="match status" value="1"/>
</dbReference>
<keyword evidence="2" id="KW-0813">Transport</keyword>
<keyword evidence="3" id="KW-1003">Cell membrane</keyword>
<evidence type="ECO:0000256" key="5">
    <source>
        <dbReference type="ARBA" id="ARBA00022927"/>
    </source>
</evidence>
<protein>
    <submittedName>
        <fullName evidence="12">Preprotein translocase subunit YidC</fullName>
    </submittedName>
</protein>
<keyword evidence="7 10" id="KW-0472">Membrane</keyword>
<evidence type="ECO:0000256" key="8">
    <source>
        <dbReference type="ARBA" id="ARBA00023186"/>
    </source>
</evidence>
<evidence type="ECO:0000313" key="12">
    <source>
        <dbReference type="EMBL" id="KKT56886.1"/>
    </source>
</evidence>
<dbReference type="InterPro" id="IPR047196">
    <property type="entry name" value="YidC_ALB_C"/>
</dbReference>
<evidence type="ECO:0000256" key="3">
    <source>
        <dbReference type="ARBA" id="ARBA00022475"/>
    </source>
</evidence>
<dbReference type="InterPro" id="IPR001708">
    <property type="entry name" value="YidC/ALB3/OXA1/COX18"/>
</dbReference>
<dbReference type="EMBL" id="LCIN01000012">
    <property type="protein sequence ID" value="KKT56886.1"/>
    <property type="molecule type" value="Genomic_DNA"/>
</dbReference>
<feature type="domain" description="Membrane insertase YidC/Oxa/ALB C-terminal" evidence="11">
    <location>
        <begin position="33"/>
        <end position="229"/>
    </location>
</feature>
<feature type="transmembrane region" description="Helical" evidence="10">
    <location>
        <begin position="100"/>
        <end position="121"/>
    </location>
</feature>
<feature type="transmembrane region" description="Helical" evidence="10">
    <location>
        <begin position="141"/>
        <end position="165"/>
    </location>
</feature>
<comment type="subcellular location">
    <subcellularLocation>
        <location evidence="1">Cell membrane</location>
        <topology evidence="1">Multi-pass membrane protein</topology>
    </subcellularLocation>
    <subcellularLocation>
        <location evidence="9">Membrane</location>
        <topology evidence="9">Multi-pass membrane protein</topology>
    </subcellularLocation>
</comment>
<evidence type="ECO:0000256" key="2">
    <source>
        <dbReference type="ARBA" id="ARBA00022448"/>
    </source>
</evidence>
<dbReference type="Proteomes" id="UP000033977">
    <property type="component" value="Unassembled WGS sequence"/>
</dbReference>
<keyword evidence="5" id="KW-0653">Protein transport</keyword>
<keyword evidence="4 9" id="KW-0812">Transmembrane</keyword>
<evidence type="ECO:0000313" key="13">
    <source>
        <dbReference type="Proteomes" id="UP000033977"/>
    </source>
</evidence>
<gene>
    <name evidence="12" type="ORF">UW49_C0012G0022</name>
</gene>
<evidence type="ECO:0000256" key="1">
    <source>
        <dbReference type="ARBA" id="ARBA00004651"/>
    </source>
</evidence>
<dbReference type="PANTHER" id="PTHR12428:SF65">
    <property type="entry name" value="CYTOCHROME C OXIDASE ASSEMBLY PROTEIN COX18, MITOCHONDRIAL"/>
    <property type="match status" value="1"/>
</dbReference>
<evidence type="ECO:0000256" key="6">
    <source>
        <dbReference type="ARBA" id="ARBA00022989"/>
    </source>
</evidence>
<dbReference type="InterPro" id="IPR028055">
    <property type="entry name" value="YidC/Oxa/ALB_C"/>
</dbReference>
<keyword evidence="6 10" id="KW-1133">Transmembrane helix</keyword>
<keyword evidence="8" id="KW-0143">Chaperone</keyword>
<dbReference type="AlphaFoldDB" id="A0A0G1IBU1"/>
<dbReference type="CDD" id="cd20070">
    <property type="entry name" value="5TM_YidC_Alb3"/>
    <property type="match status" value="1"/>
</dbReference>
<organism evidence="12 13">
    <name type="scientific">Candidatus Giovannonibacteria bacterium GW2011_GWB1_44_23</name>
    <dbReference type="NCBI Taxonomy" id="1618652"/>
    <lineage>
        <taxon>Bacteria</taxon>
        <taxon>Candidatus Giovannoniibacteriota</taxon>
    </lineage>
</organism>
<dbReference type="GO" id="GO:0051205">
    <property type="term" value="P:protein insertion into membrane"/>
    <property type="evidence" value="ECO:0007669"/>
    <property type="project" value="TreeGrafter"/>
</dbReference>
<evidence type="ECO:0000256" key="4">
    <source>
        <dbReference type="ARBA" id="ARBA00022692"/>
    </source>
</evidence>
<evidence type="ECO:0000256" key="10">
    <source>
        <dbReference type="SAM" id="Phobius"/>
    </source>
</evidence>
<comment type="similarity">
    <text evidence="9">Belongs to the OXA1/ALB3/YidC family.</text>
</comment>
<sequence>MSYLKVFYNEVFYRPLLGALVFLTSVLPGHDLGLAVILLTVFIRTLTFPFTHQMLKTQSAMKRIEPEVKKIYAEKKNKEEQTKALMELYRAHGINPLSGFFMLLIQLPLLFAMYQVFWRGIPFQAGEVYSFLNIPESINTMFLGFIPLTEASVLLAVLAAASQFLQAKLAVVVSNSSDKKDMQRMMQTQMVYFFPIMIFFIAFKLPAAVSLYWTAMNVFAIVHEAIVRRKAEKRSASYGG</sequence>
<evidence type="ECO:0000259" key="11">
    <source>
        <dbReference type="Pfam" id="PF02096"/>
    </source>
</evidence>
<accession>A0A0G1IBU1</accession>
<evidence type="ECO:0000256" key="7">
    <source>
        <dbReference type="ARBA" id="ARBA00023136"/>
    </source>
</evidence>
<name>A0A0G1IBU1_9BACT</name>
<proteinExistence type="inferred from homology"/>
<evidence type="ECO:0000256" key="9">
    <source>
        <dbReference type="RuleBase" id="RU003945"/>
    </source>
</evidence>
<dbReference type="GO" id="GO:0015031">
    <property type="term" value="P:protein transport"/>
    <property type="evidence" value="ECO:0007669"/>
    <property type="project" value="UniProtKB-KW"/>
</dbReference>
<dbReference type="GO" id="GO:0005886">
    <property type="term" value="C:plasma membrane"/>
    <property type="evidence" value="ECO:0007669"/>
    <property type="project" value="UniProtKB-SubCell"/>
</dbReference>
<comment type="caution">
    <text evidence="12">The sequence shown here is derived from an EMBL/GenBank/DDBJ whole genome shotgun (WGS) entry which is preliminary data.</text>
</comment>
<feature type="transmembrane region" description="Helical" evidence="10">
    <location>
        <begin position="186"/>
        <end position="203"/>
    </location>
</feature>